<dbReference type="GeneID" id="25565573"/>
<gene>
    <name evidence="2" type="ORF">AMSG_06412</name>
</gene>
<dbReference type="RefSeq" id="XP_013757084.1">
    <property type="nucleotide sequence ID" value="XM_013901630.1"/>
</dbReference>
<reference evidence="2 3" key="1">
    <citation type="submission" date="2010-05" db="EMBL/GenBank/DDBJ databases">
        <title>The Genome Sequence of Thecamonas trahens ATCC 50062.</title>
        <authorList>
            <consortium name="The Broad Institute Genome Sequencing Platform"/>
            <person name="Russ C."/>
            <person name="Cuomo C."/>
            <person name="Shea T."/>
            <person name="Young S.K."/>
            <person name="Zeng Q."/>
            <person name="Koehrsen M."/>
            <person name="Haas B."/>
            <person name="Borodovsky M."/>
            <person name="Guigo R."/>
            <person name="Alvarado L."/>
            <person name="Berlin A."/>
            <person name="Bochicchio J."/>
            <person name="Borenstein D."/>
            <person name="Chapman S."/>
            <person name="Chen Z."/>
            <person name="Freedman E."/>
            <person name="Gellesch M."/>
            <person name="Goldberg J."/>
            <person name="Griggs A."/>
            <person name="Gujja S."/>
            <person name="Heilman E."/>
            <person name="Heiman D."/>
            <person name="Hepburn T."/>
            <person name="Howarth C."/>
            <person name="Jen D."/>
            <person name="Larson L."/>
            <person name="Mehta T."/>
            <person name="Park D."/>
            <person name="Pearson M."/>
            <person name="Roberts A."/>
            <person name="Saif S."/>
            <person name="Shenoy N."/>
            <person name="Sisk P."/>
            <person name="Stolte C."/>
            <person name="Sykes S."/>
            <person name="Thomson T."/>
            <person name="Walk T."/>
            <person name="White J."/>
            <person name="Yandava C."/>
            <person name="Burger G."/>
            <person name="Gray M.W."/>
            <person name="Holland P.W.H."/>
            <person name="King N."/>
            <person name="Lang F.B.F."/>
            <person name="Roger A.J."/>
            <person name="Ruiz-Trillo I."/>
            <person name="Lander E."/>
            <person name="Nusbaum C."/>
        </authorList>
    </citation>
    <scope>NUCLEOTIDE SEQUENCE [LARGE SCALE GENOMIC DNA]</scope>
    <source>
        <strain evidence="2 3">ATCC 50062</strain>
    </source>
</reference>
<dbReference type="EMBL" id="GL349460">
    <property type="protein sequence ID" value="KNC50255.1"/>
    <property type="molecule type" value="Genomic_DNA"/>
</dbReference>
<organism evidence="2 3">
    <name type="scientific">Thecamonas trahens ATCC 50062</name>
    <dbReference type="NCBI Taxonomy" id="461836"/>
    <lineage>
        <taxon>Eukaryota</taxon>
        <taxon>Apusozoa</taxon>
        <taxon>Apusomonadida</taxon>
        <taxon>Apusomonadidae</taxon>
        <taxon>Thecamonas</taxon>
    </lineage>
</organism>
<accession>A0A0L0DDF9</accession>
<feature type="compositionally biased region" description="Basic residues" evidence="1">
    <location>
        <begin position="23"/>
        <end position="38"/>
    </location>
</feature>
<feature type="compositionally biased region" description="Basic residues" evidence="1">
    <location>
        <begin position="48"/>
        <end position="57"/>
    </location>
</feature>
<evidence type="ECO:0000256" key="1">
    <source>
        <dbReference type="SAM" id="MobiDB-lite"/>
    </source>
</evidence>
<sequence length="128" mass="14474">MRPTRTCRTSWSSTGWRTCSTGGKRRCTRSGRLQRRIRSIPSGSSRSRQTRPRRSTRPKIPSQFTSSCSTSAMTPRLSRGRLPWISRSRTARRGCLGEARLLAPTGYSAVFQIRHVLSCEAVMMVEPE</sequence>
<evidence type="ECO:0000313" key="2">
    <source>
        <dbReference type="EMBL" id="KNC50255.1"/>
    </source>
</evidence>
<feature type="compositionally biased region" description="Polar residues" evidence="1">
    <location>
        <begin position="62"/>
        <end position="73"/>
    </location>
</feature>
<evidence type="ECO:0000313" key="3">
    <source>
        <dbReference type="Proteomes" id="UP000054408"/>
    </source>
</evidence>
<protein>
    <submittedName>
        <fullName evidence="2">Uncharacterized protein</fullName>
    </submittedName>
</protein>
<dbReference type="Proteomes" id="UP000054408">
    <property type="component" value="Unassembled WGS sequence"/>
</dbReference>
<name>A0A0L0DDF9_THETB</name>
<keyword evidence="3" id="KW-1185">Reference proteome</keyword>
<feature type="region of interest" description="Disordered" evidence="1">
    <location>
        <begin position="22"/>
        <end position="81"/>
    </location>
</feature>
<dbReference type="AlphaFoldDB" id="A0A0L0DDF9"/>
<proteinExistence type="predicted"/>